<dbReference type="Proteomes" id="UP000244527">
    <property type="component" value="Chromosome"/>
</dbReference>
<dbReference type="OrthoDB" id="1421826at2"/>
<dbReference type="RefSeq" id="WP_108740160.1">
    <property type="nucleotide sequence ID" value="NZ_CP020918.1"/>
</dbReference>
<gene>
    <name evidence="1" type="ORF">FFWV33_06515</name>
</gene>
<sequence length="237" mass="27831">MSVFLRANWENIIMANYEIAPEILSKYLPKGVSLDLHDGKAYVSLVGFMFKNTKIFNVPMFSLGTFEEVNLRFYVYRKVGKELRRGVVFINETVPYKPVAWLANALYKEHYTTIPTRHQWHFDLNHKEIKYEWLVNKKWNSINVKAALAQRAMLKGSFEEFIFEHYYGYTKVDDKISMEYKIAHPSWKINAIVEQVIDCDFESMYGSDFKVLNQTQPTATFLAEGSAVLINWKRNKI</sequence>
<name>A0A2S1LBW4_9FLAO</name>
<reference evidence="1 2" key="1">
    <citation type="submission" date="2017-04" db="EMBL/GenBank/DDBJ databases">
        <title>Compelte genome sequence of WV33.</title>
        <authorList>
            <person name="Lee P.C."/>
        </authorList>
    </citation>
    <scope>NUCLEOTIDE SEQUENCE [LARGE SCALE GENOMIC DNA]</scope>
    <source>
        <strain evidence="1 2">WV33</strain>
    </source>
</reference>
<dbReference type="KEGG" id="ffa:FFWV33_06515"/>
<proteinExistence type="predicted"/>
<dbReference type="PANTHER" id="PTHR39186">
    <property type="entry name" value="DUF2071 FAMILY PROTEIN"/>
    <property type="match status" value="1"/>
</dbReference>
<evidence type="ECO:0000313" key="2">
    <source>
        <dbReference type="Proteomes" id="UP000244527"/>
    </source>
</evidence>
<protein>
    <recommendedName>
        <fullName evidence="3">DUF2071 domain-containing protein</fullName>
    </recommendedName>
</protein>
<evidence type="ECO:0000313" key="1">
    <source>
        <dbReference type="EMBL" id="AWG21211.1"/>
    </source>
</evidence>
<accession>A0A2S1LBW4</accession>
<dbReference type="AlphaFoldDB" id="A0A2S1LBW4"/>
<dbReference type="EMBL" id="CP020918">
    <property type="protein sequence ID" value="AWG21211.1"/>
    <property type="molecule type" value="Genomic_DNA"/>
</dbReference>
<dbReference type="PANTHER" id="PTHR39186:SF1">
    <property type="entry name" value="DUF2071 DOMAIN-CONTAINING PROTEIN"/>
    <property type="match status" value="1"/>
</dbReference>
<dbReference type="Pfam" id="PF09844">
    <property type="entry name" value="DUF2071"/>
    <property type="match status" value="1"/>
</dbReference>
<organism evidence="1 2">
    <name type="scientific">Flavobacterium faecale</name>
    <dbReference type="NCBI Taxonomy" id="1355330"/>
    <lineage>
        <taxon>Bacteria</taxon>
        <taxon>Pseudomonadati</taxon>
        <taxon>Bacteroidota</taxon>
        <taxon>Flavobacteriia</taxon>
        <taxon>Flavobacteriales</taxon>
        <taxon>Flavobacteriaceae</taxon>
        <taxon>Flavobacterium</taxon>
    </lineage>
</organism>
<evidence type="ECO:0008006" key="3">
    <source>
        <dbReference type="Google" id="ProtNLM"/>
    </source>
</evidence>
<dbReference type="InterPro" id="IPR018644">
    <property type="entry name" value="DUF2071"/>
</dbReference>
<keyword evidence="2" id="KW-1185">Reference proteome</keyword>